<evidence type="ECO:0000256" key="6">
    <source>
        <dbReference type="ARBA" id="ARBA00022605"/>
    </source>
</evidence>
<evidence type="ECO:0000256" key="9">
    <source>
        <dbReference type="ARBA" id="ARBA00022723"/>
    </source>
</evidence>
<dbReference type="Pfam" id="PF08029">
    <property type="entry name" value="HisG_C"/>
    <property type="match status" value="1"/>
</dbReference>
<protein>
    <recommendedName>
        <fullName evidence="4 15">ATP phosphoribosyltransferase</fullName>
        <ecNumber evidence="4 15">2.4.2.17</ecNumber>
    </recommendedName>
</protein>
<dbReference type="NCBIfam" id="TIGR00070">
    <property type="entry name" value="hisG"/>
    <property type="match status" value="1"/>
</dbReference>
<evidence type="ECO:0000256" key="8">
    <source>
        <dbReference type="ARBA" id="ARBA00022679"/>
    </source>
</evidence>
<comment type="catalytic activity">
    <reaction evidence="1">
        <text>1-(5-phospho-beta-D-ribosyl)-ATP + diphosphate = 5-phospho-alpha-D-ribose 1-diphosphate + ATP</text>
        <dbReference type="Rhea" id="RHEA:18473"/>
        <dbReference type="ChEBI" id="CHEBI:30616"/>
        <dbReference type="ChEBI" id="CHEBI:33019"/>
        <dbReference type="ChEBI" id="CHEBI:58017"/>
        <dbReference type="ChEBI" id="CHEBI:73183"/>
        <dbReference type="EC" id="2.4.2.17"/>
    </reaction>
</comment>
<evidence type="ECO:0000256" key="12">
    <source>
        <dbReference type="ARBA" id="ARBA00022842"/>
    </source>
</evidence>
<gene>
    <name evidence="18" type="ORF">A3F27_02820</name>
</gene>
<dbReference type="NCBIfam" id="TIGR03455">
    <property type="entry name" value="HisG_C-term"/>
    <property type="match status" value="1"/>
</dbReference>
<evidence type="ECO:0000256" key="10">
    <source>
        <dbReference type="ARBA" id="ARBA00022741"/>
    </source>
</evidence>
<keyword evidence="10" id="KW-0547">Nucleotide-binding</keyword>
<feature type="domain" description="ATP phosphoribosyltransferase catalytic" evidence="16">
    <location>
        <begin position="64"/>
        <end position="226"/>
    </location>
</feature>
<dbReference type="Gene3D" id="3.30.70.120">
    <property type="match status" value="1"/>
</dbReference>
<evidence type="ECO:0000256" key="14">
    <source>
        <dbReference type="ARBA" id="ARBA00024861"/>
    </source>
</evidence>
<evidence type="ECO:0000256" key="1">
    <source>
        <dbReference type="ARBA" id="ARBA00000915"/>
    </source>
</evidence>
<accession>A0A1F6EBZ7</accession>
<dbReference type="GO" id="GO:0000105">
    <property type="term" value="P:L-histidine biosynthetic process"/>
    <property type="evidence" value="ECO:0007669"/>
    <property type="project" value="UniProtKB-UniRule"/>
</dbReference>
<dbReference type="GO" id="GO:0003879">
    <property type="term" value="F:ATP phosphoribosyltransferase activity"/>
    <property type="evidence" value="ECO:0007669"/>
    <property type="project" value="UniProtKB-UniRule"/>
</dbReference>
<keyword evidence="9" id="KW-0479">Metal-binding</keyword>
<keyword evidence="12" id="KW-0460">Magnesium</keyword>
<comment type="pathway">
    <text evidence="3">Amino-acid biosynthesis; L-histidine biosynthesis; L-histidine from 5-phospho-alpha-D-ribose 1-diphosphate: step 1/9.</text>
</comment>
<dbReference type="SUPFAM" id="SSF53850">
    <property type="entry name" value="Periplasmic binding protein-like II"/>
    <property type="match status" value="1"/>
</dbReference>
<evidence type="ECO:0000313" key="19">
    <source>
        <dbReference type="Proteomes" id="UP000176689"/>
    </source>
</evidence>
<dbReference type="Pfam" id="PF01634">
    <property type="entry name" value="HisG"/>
    <property type="match status" value="1"/>
</dbReference>
<evidence type="ECO:0000313" key="18">
    <source>
        <dbReference type="EMBL" id="OGG71199.1"/>
    </source>
</evidence>
<evidence type="ECO:0000256" key="5">
    <source>
        <dbReference type="ARBA" id="ARBA00022490"/>
    </source>
</evidence>
<feature type="domain" description="Histidine biosynthesis HisG C-terminal" evidence="17">
    <location>
        <begin position="256"/>
        <end position="314"/>
    </location>
</feature>
<comment type="caution">
    <text evidence="18">The sequence shown here is derived from an EMBL/GenBank/DDBJ whole genome shotgun (WGS) entry which is preliminary data.</text>
</comment>
<dbReference type="SUPFAM" id="SSF54913">
    <property type="entry name" value="GlnB-like"/>
    <property type="match status" value="1"/>
</dbReference>
<dbReference type="GO" id="GO:0000287">
    <property type="term" value="F:magnesium ion binding"/>
    <property type="evidence" value="ECO:0007669"/>
    <property type="project" value="InterPro"/>
</dbReference>
<dbReference type="UniPathway" id="UPA00031">
    <property type="reaction ID" value="UER00006"/>
</dbReference>
<keyword evidence="13" id="KW-0368">Histidine biosynthesis</keyword>
<sequence>MKGTKMKSGKKSDLTIALPEGKNLGPQTLELLCEARIIVKRENPRAIEAVVEGIPDITRAIFCRPEQVAELVGDGLALFGITGKDVILENPQPSIEICAELPYSRQTADGTQCVLFTRADNPIKTLEDMRPLGIFGTHGGIAEVRKEQMIVSDYPAQTEAFLREQGLNFWVIPSRGSSEVLVYLQKYLFGVALVETGGTLYGNRLVKIEGGKISDSSTVLIGNKFTLGGNLDDPETERLRSLQLLLAGLLKGTLEARRLVHLAMNARVSCLDQILKILPTLKSPTVTPLADPKFCSIASIVPSADVNKLILELDYRAEDFVILLPSTVM</sequence>
<proteinExistence type="predicted"/>
<evidence type="ECO:0000256" key="2">
    <source>
        <dbReference type="ARBA" id="ARBA00004496"/>
    </source>
</evidence>
<evidence type="ECO:0000259" key="17">
    <source>
        <dbReference type="Pfam" id="PF08029"/>
    </source>
</evidence>
<dbReference type="GO" id="GO:0005524">
    <property type="term" value="F:ATP binding"/>
    <property type="evidence" value="ECO:0007669"/>
    <property type="project" value="UniProtKB-KW"/>
</dbReference>
<keyword evidence="8 18" id="KW-0808">Transferase</keyword>
<dbReference type="GO" id="GO:0005737">
    <property type="term" value="C:cytoplasm"/>
    <property type="evidence" value="ECO:0007669"/>
    <property type="project" value="UniProtKB-SubCell"/>
</dbReference>
<dbReference type="InterPro" id="IPR001348">
    <property type="entry name" value="ATP_PRibTrfase_HisG"/>
</dbReference>
<evidence type="ECO:0000256" key="11">
    <source>
        <dbReference type="ARBA" id="ARBA00022840"/>
    </source>
</evidence>
<dbReference type="EMBL" id="MFLP01000010">
    <property type="protein sequence ID" value="OGG71199.1"/>
    <property type="molecule type" value="Genomic_DNA"/>
</dbReference>
<evidence type="ECO:0000256" key="13">
    <source>
        <dbReference type="ARBA" id="ARBA00023102"/>
    </source>
</evidence>
<evidence type="ECO:0000259" key="16">
    <source>
        <dbReference type="Pfam" id="PF01634"/>
    </source>
</evidence>
<keyword evidence="11" id="KW-0067">ATP-binding</keyword>
<dbReference type="PANTHER" id="PTHR21403:SF10">
    <property type="entry name" value="ATP PHOSPHORIBOSYLTRANSFERASE"/>
    <property type="match status" value="1"/>
</dbReference>
<evidence type="ECO:0000256" key="15">
    <source>
        <dbReference type="NCBIfam" id="TIGR00070"/>
    </source>
</evidence>
<dbReference type="EC" id="2.4.2.17" evidence="4 15"/>
<dbReference type="InterPro" id="IPR011322">
    <property type="entry name" value="N-reg_PII-like_a/b"/>
</dbReference>
<comment type="function">
    <text evidence="14">Catalyzes the condensation of ATP and 5-phosphoribose 1-diphosphate to form N'-(5'-phosphoribosyl)-ATP (PR-ATP). Has a crucial role in the pathway because the rate of histidine biosynthesis seems to be controlled primarily by regulation of HisG enzymatic activity.</text>
</comment>
<dbReference type="Proteomes" id="UP000176689">
    <property type="component" value="Unassembled WGS sequence"/>
</dbReference>
<keyword evidence="6" id="KW-0028">Amino-acid biosynthesis</keyword>
<dbReference type="PANTHER" id="PTHR21403">
    <property type="entry name" value="ATP PHOSPHORIBOSYLTRANSFERASE ATP-PRTASE"/>
    <property type="match status" value="1"/>
</dbReference>
<reference evidence="18 19" key="1">
    <citation type="journal article" date="2016" name="Nat. Commun.">
        <title>Thousands of microbial genomes shed light on interconnected biogeochemical processes in an aquifer system.</title>
        <authorList>
            <person name="Anantharaman K."/>
            <person name="Brown C.T."/>
            <person name="Hug L.A."/>
            <person name="Sharon I."/>
            <person name="Castelle C.J."/>
            <person name="Probst A.J."/>
            <person name="Thomas B.C."/>
            <person name="Singh A."/>
            <person name="Wilkins M.J."/>
            <person name="Karaoz U."/>
            <person name="Brodie E.L."/>
            <person name="Williams K.H."/>
            <person name="Hubbard S.S."/>
            <person name="Banfield J.F."/>
        </authorList>
    </citation>
    <scope>NUCLEOTIDE SEQUENCE [LARGE SCALE GENOMIC DNA]</scope>
</reference>
<dbReference type="InterPro" id="IPR015867">
    <property type="entry name" value="N-reg_PII/ATP_PRibTrfase_C"/>
</dbReference>
<evidence type="ECO:0000256" key="7">
    <source>
        <dbReference type="ARBA" id="ARBA00022676"/>
    </source>
</evidence>
<name>A0A1F6EBZ7_9BACT</name>
<dbReference type="InterPro" id="IPR013820">
    <property type="entry name" value="ATP_PRibTrfase_cat"/>
</dbReference>
<dbReference type="Gene3D" id="3.40.190.10">
    <property type="entry name" value="Periplasmic binding protein-like II"/>
    <property type="match status" value="2"/>
</dbReference>
<keyword evidence="7 18" id="KW-0328">Glycosyltransferase</keyword>
<evidence type="ECO:0000256" key="3">
    <source>
        <dbReference type="ARBA" id="ARBA00004667"/>
    </source>
</evidence>
<organism evidence="18 19">
    <name type="scientific">Candidatus Kaiserbacteria bacterium RIFCSPHIGHO2_12_FULL_53_13</name>
    <dbReference type="NCBI Taxonomy" id="1798502"/>
    <lineage>
        <taxon>Bacteria</taxon>
        <taxon>Candidatus Kaiseribacteriota</taxon>
    </lineage>
</organism>
<evidence type="ECO:0000256" key="4">
    <source>
        <dbReference type="ARBA" id="ARBA00011946"/>
    </source>
</evidence>
<dbReference type="AlphaFoldDB" id="A0A1F6EBZ7"/>
<dbReference type="InterPro" id="IPR013115">
    <property type="entry name" value="HisG_C"/>
</dbReference>
<keyword evidence="5" id="KW-0963">Cytoplasm</keyword>
<comment type="subcellular location">
    <subcellularLocation>
        <location evidence="2">Cytoplasm</location>
    </subcellularLocation>
</comment>